<keyword evidence="7" id="KW-1185">Reference proteome</keyword>
<evidence type="ECO:0000256" key="3">
    <source>
        <dbReference type="ARBA" id="ARBA00023125"/>
    </source>
</evidence>
<evidence type="ECO:0000313" key="6">
    <source>
        <dbReference type="EMBL" id="CAL95217.1"/>
    </source>
</evidence>
<keyword evidence="2" id="KW-0805">Transcription regulation</keyword>
<dbReference type="InterPro" id="IPR000847">
    <property type="entry name" value="LysR_HTH_N"/>
</dbReference>
<proteinExistence type="inferred from homology"/>
<dbReference type="STRING" id="62928.azo2600"/>
<organism evidence="6 7">
    <name type="scientific">Azoarcus sp. (strain BH72)</name>
    <dbReference type="NCBI Taxonomy" id="418699"/>
    <lineage>
        <taxon>Bacteria</taxon>
        <taxon>Pseudomonadati</taxon>
        <taxon>Pseudomonadota</taxon>
        <taxon>Betaproteobacteria</taxon>
        <taxon>Rhodocyclales</taxon>
        <taxon>Zoogloeaceae</taxon>
        <taxon>Azoarcus</taxon>
    </lineage>
</organism>
<dbReference type="Gene3D" id="1.10.10.10">
    <property type="entry name" value="Winged helix-like DNA-binding domain superfamily/Winged helix DNA-binding domain"/>
    <property type="match status" value="1"/>
</dbReference>
<dbReference type="KEGG" id="azo:azo2600"/>
<dbReference type="AlphaFoldDB" id="A1K8R2"/>
<dbReference type="GO" id="GO:0006351">
    <property type="term" value="P:DNA-templated transcription"/>
    <property type="evidence" value="ECO:0007669"/>
    <property type="project" value="TreeGrafter"/>
</dbReference>
<dbReference type="PANTHER" id="PTHR30537:SF5">
    <property type="entry name" value="HTH-TYPE TRANSCRIPTIONAL ACTIVATOR TTDR-RELATED"/>
    <property type="match status" value="1"/>
</dbReference>
<gene>
    <name evidence="6" type="ordered locus">azo2600</name>
</gene>
<dbReference type="InterPro" id="IPR036388">
    <property type="entry name" value="WH-like_DNA-bd_sf"/>
</dbReference>
<keyword evidence="3" id="KW-0238">DNA-binding</keyword>
<evidence type="ECO:0000256" key="2">
    <source>
        <dbReference type="ARBA" id="ARBA00023015"/>
    </source>
</evidence>
<dbReference type="GO" id="GO:0043565">
    <property type="term" value="F:sequence-specific DNA binding"/>
    <property type="evidence" value="ECO:0007669"/>
    <property type="project" value="TreeGrafter"/>
</dbReference>
<protein>
    <submittedName>
        <fullName evidence="6">Transcriptional regulator, LysR family,putative</fullName>
    </submittedName>
</protein>
<comment type="similarity">
    <text evidence="1">Belongs to the LysR transcriptional regulatory family.</text>
</comment>
<dbReference type="HOGENOM" id="CLU_039613_16_2_4"/>
<dbReference type="InterPro" id="IPR058163">
    <property type="entry name" value="LysR-type_TF_proteobact-type"/>
</dbReference>
<dbReference type="SUPFAM" id="SSF53850">
    <property type="entry name" value="Periplasmic binding protein-like II"/>
    <property type="match status" value="1"/>
</dbReference>
<accession>A1K8R2</accession>
<dbReference type="CDD" id="cd08422">
    <property type="entry name" value="PBP2_CrgA_like"/>
    <property type="match status" value="1"/>
</dbReference>
<dbReference type="eggNOG" id="COG0583">
    <property type="taxonomic scope" value="Bacteria"/>
</dbReference>
<keyword evidence="4" id="KW-0804">Transcription</keyword>
<dbReference type="Proteomes" id="UP000002588">
    <property type="component" value="Chromosome"/>
</dbReference>
<dbReference type="FunFam" id="1.10.10.10:FF:000001">
    <property type="entry name" value="LysR family transcriptional regulator"/>
    <property type="match status" value="1"/>
</dbReference>
<evidence type="ECO:0000256" key="1">
    <source>
        <dbReference type="ARBA" id="ARBA00009437"/>
    </source>
</evidence>
<dbReference type="PANTHER" id="PTHR30537">
    <property type="entry name" value="HTH-TYPE TRANSCRIPTIONAL REGULATOR"/>
    <property type="match status" value="1"/>
</dbReference>
<dbReference type="Pfam" id="PF00126">
    <property type="entry name" value="HTH_1"/>
    <property type="match status" value="1"/>
</dbReference>
<evidence type="ECO:0000256" key="4">
    <source>
        <dbReference type="ARBA" id="ARBA00023163"/>
    </source>
</evidence>
<dbReference type="InterPro" id="IPR036390">
    <property type="entry name" value="WH_DNA-bd_sf"/>
</dbReference>
<dbReference type="EMBL" id="AM406670">
    <property type="protein sequence ID" value="CAL95217.1"/>
    <property type="molecule type" value="Genomic_DNA"/>
</dbReference>
<sequence length="298" mass="31523">MAGLQAFLAFVETVKRGSFAAAARSLGLSASTVAKSVARLEADLGLRLFHRSTRQVVLTTEGEELYQRCSRIADEIEALHDEAAGARARPSGTLRLSAPVVLGRQRVVPALAELRRRHPQLGVELELADRQVDVLADRLDGALRVGPLADSALAARRVGEHHIVTVAAPAYLARRGTPGTPEELAPHDCLLFRSPSSGRTRPWAFAGGVTATLGDAATLAINDGEALVAAACAGMGLAQVPDYMVAEAIARGALVEVLADRRPPPLPISLVYPSARQPPPRLRAFIELLCGPMAPVVN</sequence>
<dbReference type="SUPFAM" id="SSF46785">
    <property type="entry name" value="Winged helix' DNA-binding domain"/>
    <property type="match status" value="1"/>
</dbReference>
<dbReference type="RefSeq" id="WP_011766327.1">
    <property type="nucleotide sequence ID" value="NC_008702.1"/>
</dbReference>
<reference evidence="6 7" key="1">
    <citation type="journal article" date="2006" name="Nat. Biotechnol.">
        <title>Complete genome of the mutualistic, N2-fixing grass endophyte Azoarcus sp. strain BH72.</title>
        <authorList>
            <person name="Krause A."/>
            <person name="Ramakumar A."/>
            <person name="Bartels D."/>
            <person name="Battistoni F."/>
            <person name="Bekel T."/>
            <person name="Boch J."/>
            <person name="Boehm M."/>
            <person name="Friedrich F."/>
            <person name="Hurek T."/>
            <person name="Krause L."/>
            <person name="Linke B."/>
            <person name="McHardy A.C."/>
            <person name="Sarkar A."/>
            <person name="Schneiker S."/>
            <person name="Syed A.A."/>
            <person name="Thauer R."/>
            <person name="Vorhoelter F.-J."/>
            <person name="Weidner S."/>
            <person name="Puehler A."/>
            <person name="Reinhold-Hurek B."/>
            <person name="Kaiser O."/>
            <person name="Goesmann A."/>
        </authorList>
    </citation>
    <scope>NUCLEOTIDE SEQUENCE [LARGE SCALE GENOMIC DNA]</scope>
    <source>
        <strain evidence="6 7">BH72</strain>
    </source>
</reference>
<evidence type="ECO:0000259" key="5">
    <source>
        <dbReference type="PROSITE" id="PS50931"/>
    </source>
</evidence>
<evidence type="ECO:0000313" key="7">
    <source>
        <dbReference type="Proteomes" id="UP000002588"/>
    </source>
</evidence>
<dbReference type="Gene3D" id="3.40.190.290">
    <property type="match status" value="1"/>
</dbReference>
<dbReference type="PROSITE" id="PS50931">
    <property type="entry name" value="HTH_LYSR"/>
    <property type="match status" value="1"/>
</dbReference>
<dbReference type="Pfam" id="PF03466">
    <property type="entry name" value="LysR_substrate"/>
    <property type="match status" value="1"/>
</dbReference>
<name>A1K8R2_AZOSB</name>
<dbReference type="GO" id="GO:0003700">
    <property type="term" value="F:DNA-binding transcription factor activity"/>
    <property type="evidence" value="ECO:0007669"/>
    <property type="project" value="InterPro"/>
</dbReference>
<feature type="domain" description="HTH lysR-type" evidence="5">
    <location>
        <begin position="1"/>
        <end position="59"/>
    </location>
</feature>
<dbReference type="InterPro" id="IPR005119">
    <property type="entry name" value="LysR_subst-bd"/>
</dbReference>